<comment type="similarity">
    <text evidence="1">To bacterial alkanal monooxygenase alpha and beta chains.</text>
</comment>
<dbReference type="AlphaFoldDB" id="A0A841T0R9"/>
<name>A0A841T0R9_9BACL</name>
<comment type="caution">
    <text evidence="3">The sequence shown here is derived from an EMBL/GenBank/DDBJ whole genome shotgun (WGS) entry which is preliminary data.</text>
</comment>
<dbReference type="GO" id="GO:0005829">
    <property type="term" value="C:cytosol"/>
    <property type="evidence" value="ECO:0007669"/>
    <property type="project" value="TreeGrafter"/>
</dbReference>
<gene>
    <name evidence="3" type="ORF">H7B67_18645</name>
</gene>
<dbReference type="NCBIfam" id="TIGR03558">
    <property type="entry name" value="oxido_grp_1"/>
    <property type="match status" value="1"/>
</dbReference>
<dbReference type="EMBL" id="JACJVQ010000017">
    <property type="protein sequence ID" value="MBB6636145.1"/>
    <property type="molecule type" value="Genomic_DNA"/>
</dbReference>
<evidence type="ECO:0000259" key="2">
    <source>
        <dbReference type="Pfam" id="PF00296"/>
    </source>
</evidence>
<evidence type="ECO:0000256" key="1">
    <source>
        <dbReference type="ARBA" id="ARBA00007789"/>
    </source>
</evidence>
<organism evidence="3 4">
    <name type="scientific">Cohnella thailandensis</name>
    <dbReference type="NCBI Taxonomy" id="557557"/>
    <lineage>
        <taxon>Bacteria</taxon>
        <taxon>Bacillati</taxon>
        <taxon>Bacillota</taxon>
        <taxon>Bacilli</taxon>
        <taxon>Bacillales</taxon>
        <taxon>Paenibacillaceae</taxon>
        <taxon>Cohnella</taxon>
    </lineage>
</organism>
<dbReference type="InterPro" id="IPR036661">
    <property type="entry name" value="Luciferase-like_sf"/>
</dbReference>
<dbReference type="InterPro" id="IPR011251">
    <property type="entry name" value="Luciferase-like_dom"/>
</dbReference>
<feature type="domain" description="Luciferase-like" evidence="2">
    <location>
        <begin position="1"/>
        <end position="306"/>
    </location>
</feature>
<dbReference type="Proteomes" id="UP000535838">
    <property type="component" value="Unassembled WGS sequence"/>
</dbReference>
<dbReference type="Pfam" id="PF00296">
    <property type="entry name" value="Bac_luciferase"/>
    <property type="match status" value="1"/>
</dbReference>
<dbReference type="InterPro" id="IPR050766">
    <property type="entry name" value="Bact_Lucif_Oxidored"/>
</dbReference>
<dbReference type="Gene3D" id="3.20.20.30">
    <property type="entry name" value="Luciferase-like domain"/>
    <property type="match status" value="1"/>
</dbReference>
<dbReference type="PANTHER" id="PTHR30137:SF6">
    <property type="entry name" value="LUCIFERASE-LIKE MONOOXYGENASE"/>
    <property type="match status" value="1"/>
</dbReference>
<accession>A0A841T0R9</accession>
<dbReference type="PANTHER" id="PTHR30137">
    <property type="entry name" value="LUCIFERASE-LIKE MONOOXYGENASE"/>
    <property type="match status" value="1"/>
</dbReference>
<dbReference type="InterPro" id="IPR019949">
    <property type="entry name" value="CmoO-like"/>
</dbReference>
<keyword evidence="4" id="KW-1185">Reference proteome</keyword>
<protein>
    <submittedName>
        <fullName evidence="3">LLM class flavin-dependent oxidoreductase</fullName>
    </submittedName>
</protein>
<dbReference type="RefSeq" id="WP_185121373.1">
    <property type="nucleotide sequence ID" value="NZ_JACJVQ010000017.1"/>
</dbReference>
<dbReference type="SUPFAM" id="SSF51679">
    <property type="entry name" value="Bacterial luciferase-like"/>
    <property type="match status" value="1"/>
</dbReference>
<proteinExistence type="predicted"/>
<reference evidence="3 4" key="1">
    <citation type="submission" date="2020-08" db="EMBL/GenBank/DDBJ databases">
        <title>Cohnella phylogeny.</title>
        <authorList>
            <person name="Dunlap C."/>
        </authorList>
    </citation>
    <scope>NUCLEOTIDE SEQUENCE [LARGE SCALE GENOMIC DNA]</scope>
    <source>
        <strain evidence="3 4">DSM 25241</strain>
    </source>
</reference>
<evidence type="ECO:0000313" key="3">
    <source>
        <dbReference type="EMBL" id="MBB6636145.1"/>
    </source>
</evidence>
<evidence type="ECO:0000313" key="4">
    <source>
        <dbReference type="Proteomes" id="UP000535838"/>
    </source>
</evidence>
<dbReference type="GO" id="GO:0016705">
    <property type="term" value="F:oxidoreductase activity, acting on paired donors, with incorporation or reduction of molecular oxygen"/>
    <property type="evidence" value="ECO:0007669"/>
    <property type="project" value="InterPro"/>
</dbReference>
<sequence length="332" mass="36479">MKIGILDQAPIAKGNTATGALRNAVETAVLADELGYHRMWMAEHHNLRTLASSAPEITASFLAAKTKSIRIGTGGVMMMHYAPYKLAEVFKTLSALAPGRIDFGVGRAPGGDHRSTQALAVGRPYIPTDLYDKLHTILELLNDKAVEDSLHDEIVTTPTDVVLPEAWLLGSTGNSAIRTGRMGVGYSFAQFFNGEMSKEIFDTYKRNFMPSAFMEKPVISVTYAVTVADTVEEAEFNALPVDLGRLFLMKGRLQQQLTPEEARDYPLTEMDRSFIQSNRDRGLHLVGTPSDIADQLRADQAKYGFDEVMIVASGPSQEIRLRSLRMLAGVLL</sequence>